<dbReference type="AlphaFoldDB" id="A0A3S0Z9V5"/>
<feature type="region of interest" description="Disordered" evidence="1">
    <location>
        <begin position="334"/>
        <end position="355"/>
    </location>
</feature>
<name>A0A3S0Z9V5_ELYCH</name>
<gene>
    <name evidence="2" type="ORF">EGW08_018239</name>
</gene>
<feature type="compositionally biased region" description="Low complexity" evidence="1">
    <location>
        <begin position="519"/>
        <end position="530"/>
    </location>
</feature>
<feature type="compositionally biased region" description="Low complexity" evidence="1">
    <location>
        <begin position="565"/>
        <end position="580"/>
    </location>
</feature>
<feature type="region of interest" description="Disordered" evidence="1">
    <location>
        <begin position="504"/>
        <end position="580"/>
    </location>
</feature>
<dbReference type="OrthoDB" id="10667112at2759"/>
<feature type="compositionally biased region" description="Low complexity" evidence="1">
    <location>
        <begin position="283"/>
        <end position="305"/>
    </location>
</feature>
<evidence type="ECO:0000313" key="2">
    <source>
        <dbReference type="EMBL" id="RUS74010.1"/>
    </source>
</evidence>
<organism evidence="2 3">
    <name type="scientific">Elysia chlorotica</name>
    <name type="common">Eastern emerald elysia</name>
    <name type="synonym">Sea slug</name>
    <dbReference type="NCBI Taxonomy" id="188477"/>
    <lineage>
        <taxon>Eukaryota</taxon>
        <taxon>Metazoa</taxon>
        <taxon>Spiralia</taxon>
        <taxon>Lophotrochozoa</taxon>
        <taxon>Mollusca</taxon>
        <taxon>Gastropoda</taxon>
        <taxon>Heterobranchia</taxon>
        <taxon>Euthyneura</taxon>
        <taxon>Panpulmonata</taxon>
        <taxon>Sacoglossa</taxon>
        <taxon>Placobranchoidea</taxon>
        <taxon>Plakobranchidae</taxon>
        <taxon>Elysia</taxon>
    </lineage>
</organism>
<protein>
    <submittedName>
        <fullName evidence="2">Uncharacterized protein</fullName>
    </submittedName>
</protein>
<feature type="compositionally biased region" description="Low complexity" evidence="1">
    <location>
        <begin position="334"/>
        <end position="348"/>
    </location>
</feature>
<dbReference type="Proteomes" id="UP000271974">
    <property type="component" value="Unassembled WGS sequence"/>
</dbReference>
<evidence type="ECO:0000313" key="3">
    <source>
        <dbReference type="Proteomes" id="UP000271974"/>
    </source>
</evidence>
<feature type="region of interest" description="Disordered" evidence="1">
    <location>
        <begin position="277"/>
        <end position="311"/>
    </location>
</feature>
<feature type="compositionally biased region" description="Low complexity" evidence="1">
    <location>
        <begin position="109"/>
        <end position="124"/>
    </location>
</feature>
<proteinExistence type="predicted"/>
<comment type="caution">
    <text evidence="2">The sequence shown here is derived from an EMBL/GenBank/DDBJ whole genome shotgun (WGS) entry which is preliminary data.</text>
</comment>
<dbReference type="EMBL" id="RQTK01000876">
    <property type="protein sequence ID" value="RUS74010.1"/>
    <property type="molecule type" value="Genomic_DNA"/>
</dbReference>
<feature type="compositionally biased region" description="Low complexity" evidence="1">
    <location>
        <begin position="537"/>
        <end position="546"/>
    </location>
</feature>
<evidence type="ECO:0000256" key="1">
    <source>
        <dbReference type="SAM" id="MobiDB-lite"/>
    </source>
</evidence>
<feature type="region of interest" description="Disordered" evidence="1">
    <location>
        <begin position="65"/>
        <end position="146"/>
    </location>
</feature>
<sequence>MHYLTAIRFLSLQIQKESSSETMEHKKSLLCLALGIFVIHVAFAQSPTDFTGQVDTVDPALTDVSSPVTSGSGSAGQPDAIAPDSIFIGSPTNLDQVATAPPPVEEESTTAAPTTASLLAETTASGGSVDPGPPQSPDAVVGGGGAGAPLTGEQVTTSATVPAQQHVVTTTAAPVVVVTQAPPPQPPAPTSGGAGQSSYEAEVRETVYALLNETGHLVNANEQNVQELVNLLMNETSITDADLIRLGFIPSPQPPPVPVDPTPPPYVIPTLPGVDLSGGVPTGGSTNPVPSTGTGTTSTQTGSGSVLPPSITDIFGLPSSGIVDTSGGAGSAGAVISPGAGSTPTGTGILSPADVDGVDVDDVDVDGGVNGVQPGGTDPLGGLLGGMTVPLGSIPTSGSSATPNAITDPASIIPPGAFASGPMTMPGLGTSGSAPTGLPTPTNPLLPGILDTAYNTQPKNGGLFSNPLMMMFMFPEMGEMMGGENSMMTFFLMNQFMNRGRNQQAGGANLMGPGGAAATSPGMSLPSGLPSMGGAGSSPASTGASPNFMDMLNSMGPPPATSGLPALPGTGSPTSTGGAPNFMDMLNSMGPSTPTSGAAMAPSPQLDFASFLNQPSTGTGSTAPAIPSMTDFMNMMNAGSQNSIQQEQPQK</sequence>
<reference evidence="2 3" key="1">
    <citation type="submission" date="2019-01" db="EMBL/GenBank/DDBJ databases">
        <title>A draft genome assembly of the solar-powered sea slug Elysia chlorotica.</title>
        <authorList>
            <person name="Cai H."/>
            <person name="Li Q."/>
            <person name="Fang X."/>
            <person name="Li J."/>
            <person name="Curtis N.E."/>
            <person name="Altenburger A."/>
            <person name="Shibata T."/>
            <person name="Feng M."/>
            <person name="Maeda T."/>
            <person name="Schwartz J.A."/>
            <person name="Shigenobu S."/>
            <person name="Lundholm N."/>
            <person name="Nishiyama T."/>
            <person name="Yang H."/>
            <person name="Hasebe M."/>
            <person name="Li S."/>
            <person name="Pierce S.K."/>
            <person name="Wang J."/>
        </authorList>
    </citation>
    <scope>NUCLEOTIDE SEQUENCE [LARGE SCALE GENOMIC DNA]</scope>
    <source>
        <strain evidence="2">EC2010</strain>
        <tissue evidence="2">Whole organism of an adult</tissue>
    </source>
</reference>
<accession>A0A3S0Z9V5</accession>
<keyword evidence="3" id="KW-1185">Reference proteome</keyword>